<proteinExistence type="predicted"/>
<dbReference type="AlphaFoldDB" id="A0A2T6BXG2"/>
<gene>
    <name evidence="3" type="ORF">C8P63_10879</name>
</gene>
<sequence length="164" mass="17513">MRETVVGERSLNHSGPDSQADRRFDEKKRPKLALTLVCLSGLFILWIPVNLYWLAFVPGSFAFAGLMFGVLVLSCGVLGWLMPQYVRLLGAFAMILSITSIIGALGGLIIGTVLGIVGGALCLAWGPASPGTGEEGAEDAKEECGEDTGSAEREAAATWHQWFK</sequence>
<keyword evidence="2" id="KW-0472">Membrane</keyword>
<keyword evidence="4" id="KW-1185">Reference proteome</keyword>
<feature type="transmembrane region" description="Helical" evidence="2">
    <location>
        <begin position="61"/>
        <end position="81"/>
    </location>
</feature>
<evidence type="ECO:0000256" key="1">
    <source>
        <dbReference type="SAM" id="MobiDB-lite"/>
    </source>
</evidence>
<protein>
    <submittedName>
        <fullName evidence="3">Uncharacterized protein</fullName>
    </submittedName>
</protein>
<evidence type="ECO:0000313" key="3">
    <source>
        <dbReference type="EMBL" id="PTX60769.1"/>
    </source>
</evidence>
<reference evidence="3 4" key="1">
    <citation type="submission" date="2018-04" db="EMBL/GenBank/DDBJ databases">
        <title>Genomic Encyclopedia of Archaeal and Bacterial Type Strains, Phase II (KMG-II): from individual species to whole genera.</title>
        <authorList>
            <person name="Goeker M."/>
        </authorList>
    </citation>
    <scope>NUCLEOTIDE SEQUENCE [LARGE SCALE GENOMIC DNA]</scope>
    <source>
        <strain evidence="3 4">DSM 45787</strain>
    </source>
</reference>
<feature type="region of interest" description="Disordered" evidence="1">
    <location>
        <begin position="1"/>
        <end position="22"/>
    </location>
</feature>
<name>A0A2T6BXG2_9BACL</name>
<accession>A0A2T6BXG2</accession>
<organism evidence="3 4">
    <name type="scientific">Melghirimyces profundicolus</name>
    <dbReference type="NCBI Taxonomy" id="1242148"/>
    <lineage>
        <taxon>Bacteria</taxon>
        <taxon>Bacillati</taxon>
        <taxon>Bacillota</taxon>
        <taxon>Bacilli</taxon>
        <taxon>Bacillales</taxon>
        <taxon>Thermoactinomycetaceae</taxon>
        <taxon>Melghirimyces</taxon>
    </lineage>
</organism>
<dbReference type="Proteomes" id="UP000244240">
    <property type="component" value="Unassembled WGS sequence"/>
</dbReference>
<dbReference type="OrthoDB" id="2989489at2"/>
<feature type="region of interest" description="Disordered" evidence="1">
    <location>
        <begin position="131"/>
        <end position="151"/>
    </location>
</feature>
<comment type="caution">
    <text evidence="3">The sequence shown here is derived from an EMBL/GenBank/DDBJ whole genome shotgun (WGS) entry which is preliminary data.</text>
</comment>
<dbReference type="Pfam" id="PF19609">
    <property type="entry name" value="DUF6114"/>
    <property type="match status" value="1"/>
</dbReference>
<dbReference type="InterPro" id="IPR046096">
    <property type="entry name" value="DUF6114"/>
</dbReference>
<feature type="transmembrane region" description="Helical" evidence="2">
    <location>
        <begin position="93"/>
        <end position="126"/>
    </location>
</feature>
<evidence type="ECO:0000313" key="4">
    <source>
        <dbReference type="Proteomes" id="UP000244240"/>
    </source>
</evidence>
<evidence type="ECO:0000256" key="2">
    <source>
        <dbReference type="SAM" id="Phobius"/>
    </source>
</evidence>
<keyword evidence="2" id="KW-0812">Transmembrane</keyword>
<keyword evidence="2" id="KW-1133">Transmembrane helix</keyword>
<dbReference type="EMBL" id="QBKR01000008">
    <property type="protein sequence ID" value="PTX60769.1"/>
    <property type="molecule type" value="Genomic_DNA"/>
</dbReference>
<feature type="transmembrane region" description="Helical" evidence="2">
    <location>
        <begin position="32"/>
        <end position="55"/>
    </location>
</feature>
<dbReference type="RefSeq" id="WP_108022725.1">
    <property type="nucleotide sequence ID" value="NZ_QBKR01000008.1"/>
</dbReference>